<dbReference type="EMBL" id="JAMZIH010006167">
    <property type="protein sequence ID" value="KAJ1674210.1"/>
    <property type="molecule type" value="Genomic_DNA"/>
</dbReference>
<proteinExistence type="predicted"/>
<evidence type="ECO:0000313" key="2">
    <source>
        <dbReference type="Proteomes" id="UP001145114"/>
    </source>
</evidence>
<accession>A0ACC1HCA3</accession>
<organism evidence="1 2">
    <name type="scientific">Spiromyces aspiralis</name>
    <dbReference type="NCBI Taxonomy" id="68401"/>
    <lineage>
        <taxon>Eukaryota</taxon>
        <taxon>Fungi</taxon>
        <taxon>Fungi incertae sedis</taxon>
        <taxon>Zoopagomycota</taxon>
        <taxon>Kickxellomycotina</taxon>
        <taxon>Kickxellomycetes</taxon>
        <taxon>Kickxellales</taxon>
        <taxon>Kickxellaceae</taxon>
        <taxon>Spiromyces</taxon>
    </lineage>
</organism>
<reference evidence="1" key="1">
    <citation type="submission" date="2022-06" db="EMBL/GenBank/DDBJ databases">
        <title>Phylogenomic reconstructions and comparative analyses of Kickxellomycotina fungi.</title>
        <authorList>
            <person name="Reynolds N.K."/>
            <person name="Stajich J.E."/>
            <person name="Barry K."/>
            <person name="Grigoriev I.V."/>
            <person name="Crous P."/>
            <person name="Smith M.E."/>
        </authorList>
    </citation>
    <scope>NUCLEOTIDE SEQUENCE</scope>
    <source>
        <strain evidence="1">RSA 2271</strain>
    </source>
</reference>
<feature type="non-terminal residue" evidence="1">
    <location>
        <position position="72"/>
    </location>
</feature>
<evidence type="ECO:0000313" key="1">
    <source>
        <dbReference type="EMBL" id="KAJ1674210.1"/>
    </source>
</evidence>
<sequence length="72" mass="8174">MIIGFLEDVFVSDIGLYVFTVERLRQSGCLRFGWPWVVFVDLCFCCSQVGGRRNDDQFTNGFEVDVVGSDGR</sequence>
<protein>
    <submittedName>
        <fullName evidence="1">Uncharacterized protein</fullName>
    </submittedName>
</protein>
<gene>
    <name evidence="1" type="ORF">EV182_003749</name>
</gene>
<name>A0ACC1HCA3_9FUNG</name>
<comment type="caution">
    <text evidence="1">The sequence shown here is derived from an EMBL/GenBank/DDBJ whole genome shotgun (WGS) entry which is preliminary data.</text>
</comment>
<keyword evidence="2" id="KW-1185">Reference proteome</keyword>
<dbReference type="Proteomes" id="UP001145114">
    <property type="component" value="Unassembled WGS sequence"/>
</dbReference>